<sequence length="52" mass="6306">MDKISFEDWFSDLKRLSMELLGYEITENKDWIDFYNDDYTPKEALDEDLSYG</sequence>
<accession>A0A0F9BPK9</accession>
<dbReference type="EMBL" id="LAZR01048199">
    <property type="protein sequence ID" value="KKK92464.1"/>
    <property type="molecule type" value="Genomic_DNA"/>
</dbReference>
<gene>
    <name evidence="1" type="ORF">LCGC14_2702640</name>
</gene>
<proteinExistence type="predicted"/>
<reference evidence="1" key="1">
    <citation type="journal article" date="2015" name="Nature">
        <title>Complex archaea that bridge the gap between prokaryotes and eukaryotes.</title>
        <authorList>
            <person name="Spang A."/>
            <person name="Saw J.H."/>
            <person name="Jorgensen S.L."/>
            <person name="Zaremba-Niedzwiedzka K."/>
            <person name="Martijn J."/>
            <person name="Lind A.E."/>
            <person name="van Eijk R."/>
            <person name="Schleper C."/>
            <person name="Guy L."/>
            <person name="Ettema T.J."/>
        </authorList>
    </citation>
    <scope>NUCLEOTIDE SEQUENCE</scope>
</reference>
<evidence type="ECO:0000313" key="1">
    <source>
        <dbReference type="EMBL" id="KKK92464.1"/>
    </source>
</evidence>
<organism evidence="1">
    <name type="scientific">marine sediment metagenome</name>
    <dbReference type="NCBI Taxonomy" id="412755"/>
    <lineage>
        <taxon>unclassified sequences</taxon>
        <taxon>metagenomes</taxon>
        <taxon>ecological metagenomes</taxon>
    </lineage>
</organism>
<protein>
    <submittedName>
        <fullName evidence="1">Uncharacterized protein</fullName>
    </submittedName>
</protein>
<dbReference type="AlphaFoldDB" id="A0A0F9BPK9"/>
<name>A0A0F9BPK9_9ZZZZ</name>
<comment type="caution">
    <text evidence="1">The sequence shown here is derived from an EMBL/GenBank/DDBJ whole genome shotgun (WGS) entry which is preliminary data.</text>
</comment>